<keyword evidence="1" id="KW-0812">Transmembrane</keyword>
<dbReference type="EMBL" id="CP009639">
    <property type="protein sequence ID" value="AJI08711.1"/>
    <property type="molecule type" value="Genomic_DNA"/>
</dbReference>
<evidence type="ECO:0000256" key="1">
    <source>
        <dbReference type="SAM" id="Phobius"/>
    </source>
</evidence>
<feature type="transmembrane region" description="Helical" evidence="1">
    <location>
        <begin position="6"/>
        <end position="24"/>
    </location>
</feature>
<keyword evidence="1" id="KW-1133">Transmembrane helix</keyword>
<gene>
    <name evidence="2" type="ORF">AK40_5620</name>
</gene>
<keyword evidence="2" id="KW-0614">Plasmid</keyword>
<geneLocation type="plasmid" evidence="2 3">
    <name>pBFI_1</name>
</geneLocation>
<evidence type="ECO:0000313" key="2">
    <source>
        <dbReference type="EMBL" id="AJI08711.1"/>
    </source>
</evidence>
<name>A0AAN0W4M1_BACCE</name>
<protein>
    <submittedName>
        <fullName evidence="2">Membrane protein</fullName>
    </submittedName>
</protein>
<reference evidence="2 3" key="1">
    <citation type="journal article" date="2015" name="Genome Announc.">
        <title>Complete genome sequences for 35 biothreat assay-relevant bacillus species.</title>
        <authorList>
            <person name="Johnson S.L."/>
            <person name="Daligault H.E."/>
            <person name="Davenport K.W."/>
            <person name="Jaissle J."/>
            <person name="Frey K.G."/>
            <person name="Ladner J.T."/>
            <person name="Broomall S.M."/>
            <person name="Bishop-Lilly K.A."/>
            <person name="Bruce D.C."/>
            <person name="Gibbons H.S."/>
            <person name="Coyne S.R."/>
            <person name="Lo C.C."/>
            <person name="Meincke L."/>
            <person name="Munk A.C."/>
            <person name="Koroleva G.I."/>
            <person name="Rosenzweig C.N."/>
            <person name="Palacios G.F."/>
            <person name="Redden C.L."/>
            <person name="Minogue T.D."/>
            <person name="Chain P.S."/>
        </authorList>
    </citation>
    <scope>NUCLEOTIDE SEQUENCE [LARGE SCALE GENOMIC DNA]</scope>
    <source>
        <strain evidence="2 3">03BB108</strain>
    </source>
</reference>
<dbReference type="AlphaFoldDB" id="A0AAN0W4M1"/>
<keyword evidence="1" id="KW-0472">Membrane</keyword>
<organism evidence="2 3">
    <name type="scientific">Bacillus cereus 03BB108</name>
    <dbReference type="NCBI Taxonomy" id="451709"/>
    <lineage>
        <taxon>Bacteria</taxon>
        <taxon>Bacillati</taxon>
        <taxon>Bacillota</taxon>
        <taxon>Bacilli</taxon>
        <taxon>Bacillales</taxon>
        <taxon>Bacillaceae</taxon>
        <taxon>Bacillus</taxon>
        <taxon>Bacillus cereus group</taxon>
    </lineage>
</organism>
<proteinExistence type="predicted"/>
<accession>A0AAN0W4M1</accession>
<evidence type="ECO:0000313" key="3">
    <source>
        <dbReference type="Proteomes" id="UP000031861"/>
    </source>
</evidence>
<dbReference type="Proteomes" id="UP000031861">
    <property type="component" value="Plasmid pBFI_1"/>
</dbReference>
<sequence length="29" mass="3369">MNEIKIITFLSFCGFFVAIVGMWSDSKRK</sequence>